<name>A0A2S0HX44_9FLAO</name>
<dbReference type="KEGG" id="aue:C5O00_08710"/>
<feature type="chain" id="PRO_5015527798" description="Lipoprotein" evidence="1">
    <location>
        <begin position="21"/>
        <end position="277"/>
    </location>
</feature>
<protein>
    <recommendedName>
        <fullName evidence="4">Lipoprotein</fullName>
    </recommendedName>
</protein>
<evidence type="ECO:0000313" key="2">
    <source>
        <dbReference type="EMBL" id="AVI51251.1"/>
    </source>
</evidence>
<dbReference type="PROSITE" id="PS51257">
    <property type="entry name" value="PROKAR_LIPOPROTEIN"/>
    <property type="match status" value="1"/>
</dbReference>
<feature type="signal peptide" evidence="1">
    <location>
        <begin position="1"/>
        <end position="20"/>
    </location>
</feature>
<dbReference type="Proteomes" id="UP000238442">
    <property type="component" value="Chromosome"/>
</dbReference>
<gene>
    <name evidence="2" type="ORF">C5O00_08710</name>
</gene>
<organism evidence="2 3">
    <name type="scientific">Pukyongia salina</name>
    <dbReference type="NCBI Taxonomy" id="2094025"/>
    <lineage>
        <taxon>Bacteria</taxon>
        <taxon>Pseudomonadati</taxon>
        <taxon>Bacteroidota</taxon>
        <taxon>Flavobacteriia</taxon>
        <taxon>Flavobacteriales</taxon>
        <taxon>Flavobacteriaceae</taxon>
        <taxon>Pukyongia</taxon>
    </lineage>
</organism>
<proteinExistence type="predicted"/>
<evidence type="ECO:0000313" key="3">
    <source>
        <dbReference type="Proteomes" id="UP000238442"/>
    </source>
</evidence>
<keyword evidence="1" id="KW-0732">Signal</keyword>
<dbReference type="OrthoDB" id="1114031at2"/>
<evidence type="ECO:0008006" key="4">
    <source>
        <dbReference type="Google" id="ProtNLM"/>
    </source>
</evidence>
<reference evidence="2 3" key="1">
    <citation type="submission" date="2018-02" db="EMBL/GenBank/DDBJ databases">
        <title>Genomic analysis of the strain RR4-38 isolated from a seawater recirculating aquaculture system.</title>
        <authorList>
            <person name="Kim Y.-S."/>
            <person name="Jang Y.H."/>
            <person name="Kim K.-H."/>
        </authorList>
    </citation>
    <scope>NUCLEOTIDE SEQUENCE [LARGE SCALE GENOMIC DNA]</scope>
    <source>
        <strain evidence="2 3">RR4-38</strain>
    </source>
</reference>
<dbReference type="EMBL" id="CP027062">
    <property type="protein sequence ID" value="AVI51251.1"/>
    <property type="molecule type" value="Genomic_DNA"/>
</dbReference>
<dbReference type="RefSeq" id="WP_105216492.1">
    <property type="nucleotide sequence ID" value="NZ_CP027062.1"/>
</dbReference>
<keyword evidence="3" id="KW-1185">Reference proteome</keyword>
<accession>A0A2S0HX44</accession>
<evidence type="ECO:0000256" key="1">
    <source>
        <dbReference type="SAM" id="SignalP"/>
    </source>
</evidence>
<sequence length="277" mass="30139">MKKSLFISVLSLFVFSIVFTSCSKDEAGDIETNNSTDLVFVEESKQVSQAEATSDGVVNMLETAYAEIEENAGRSNSLFPDCVTITISSENGVTFVTLDFGFGCTLQNGAVVSGIVNITYGPIQNGTRTITYTLENFTWNDIDVGGGATIFRELNNANGNPQSTVHVDLQLSFPGGLVLQKDGTRVREWIEGFHSGSWLDNVWLVTGNREVVSNTGYTHYGIVTEALRREATCPYFVSGIIEITRNGNQGTLDFGNGDCDNIAILTVNGVEYTIYLD</sequence>
<dbReference type="AlphaFoldDB" id="A0A2S0HX44"/>